<reference evidence="2" key="1">
    <citation type="submission" date="2018-04" db="EMBL/GenBank/DDBJ databases">
        <title>Transcriptome of Schizaphis graminum biotype I.</title>
        <authorList>
            <person name="Scully E.D."/>
            <person name="Geib S.M."/>
            <person name="Palmer N.A."/>
            <person name="Koch K."/>
            <person name="Bradshaw J."/>
            <person name="Heng-Moss T."/>
            <person name="Sarath G."/>
        </authorList>
    </citation>
    <scope>NUCLEOTIDE SEQUENCE</scope>
</reference>
<feature type="transmembrane region" description="Helical" evidence="1">
    <location>
        <begin position="76"/>
        <end position="98"/>
    </location>
</feature>
<sequence>MYLYSSHRQTQWPLPPSLQVETFPPDLGRPAVSVAATAAFPADPTRAAAAVEICTAVLATTALAAALSLAAALAQAAALALAAALAVLAAAPAPAAVLPGAGLAAADLVCALA</sequence>
<organism evidence="2">
    <name type="scientific">Schizaphis graminum</name>
    <name type="common">Green bug aphid</name>
    <dbReference type="NCBI Taxonomy" id="13262"/>
    <lineage>
        <taxon>Eukaryota</taxon>
        <taxon>Metazoa</taxon>
        <taxon>Ecdysozoa</taxon>
        <taxon>Arthropoda</taxon>
        <taxon>Hexapoda</taxon>
        <taxon>Insecta</taxon>
        <taxon>Pterygota</taxon>
        <taxon>Neoptera</taxon>
        <taxon>Paraneoptera</taxon>
        <taxon>Hemiptera</taxon>
        <taxon>Sternorrhyncha</taxon>
        <taxon>Aphidomorpha</taxon>
        <taxon>Aphidoidea</taxon>
        <taxon>Aphididae</taxon>
        <taxon>Aphidini</taxon>
        <taxon>Schizaphis</taxon>
    </lineage>
</organism>
<accession>A0A2S2PGF6</accession>
<dbReference type="AlphaFoldDB" id="A0A2S2PGF6"/>
<dbReference type="EMBL" id="GGMR01015377">
    <property type="protein sequence ID" value="MBY27996.1"/>
    <property type="molecule type" value="Transcribed_RNA"/>
</dbReference>
<protein>
    <submittedName>
        <fullName evidence="2">Uncharacterized protein</fullName>
    </submittedName>
</protein>
<keyword evidence="1" id="KW-0812">Transmembrane</keyword>
<proteinExistence type="predicted"/>
<evidence type="ECO:0000256" key="1">
    <source>
        <dbReference type="SAM" id="Phobius"/>
    </source>
</evidence>
<keyword evidence="1" id="KW-1133">Transmembrane helix</keyword>
<keyword evidence="1" id="KW-0472">Membrane</keyword>
<evidence type="ECO:0000313" key="2">
    <source>
        <dbReference type="EMBL" id="MBY27996.1"/>
    </source>
</evidence>
<name>A0A2S2PGF6_SCHGA</name>
<feature type="transmembrane region" description="Helical" evidence="1">
    <location>
        <begin position="47"/>
        <end position="69"/>
    </location>
</feature>
<gene>
    <name evidence="2" type="ORF">g.24298</name>
</gene>